<evidence type="ECO:0000256" key="1">
    <source>
        <dbReference type="SAM" id="MobiDB-lite"/>
    </source>
</evidence>
<evidence type="ECO:0000313" key="2">
    <source>
        <dbReference type="EMBL" id="CAK0858536.1"/>
    </source>
</evidence>
<comment type="caution">
    <text evidence="2">The sequence shown here is derived from an EMBL/GenBank/DDBJ whole genome shotgun (WGS) entry which is preliminary data.</text>
</comment>
<evidence type="ECO:0000313" key="3">
    <source>
        <dbReference type="Proteomes" id="UP001189429"/>
    </source>
</evidence>
<feature type="region of interest" description="Disordered" evidence="1">
    <location>
        <begin position="49"/>
        <end position="75"/>
    </location>
</feature>
<sequence>MPVSAAGPADELEAGPARAGPQEQDVACPDVVFFCHRIAVRRGVLRHAAAAPASGPRLRAAHRPRPRRPRPRARVAGWRLHPPAMVYQELCSERCHLRGEQVPRVLGSARLQRPQRR</sequence>
<feature type="compositionally biased region" description="Basic residues" evidence="1">
    <location>
        <begin position="59"/>
        <end position="73"/>
    </location>
</feature>
<gene>
    <name evidence="2" type="ORF">PCOR1329_LOCUS48237</name>
</gene>
<name>A0ABN9UG25_9DINO</name>
<dbReference type="EMBL" id="CAUYUJ010015825">
    <property type="protein sequence ID" value="CAK0858536.1"/>
    <property type="molecule type" value="Genomic_DNA"/>
</dbReference>
<organism evidence="2 3">
    <name type="scientific">Prorocentrum cordatum</name>
    <dbReference type="NCBI Taxonomy" id="2364126"/>
    <lineage>
        <taxon>Eukaryota</taxon>
        <taxon>Sar</taxon>
        <taxon>Alveolata</taxon>
        <taxon>Dinophyceae</taxon>
        <taxon>Prorocentrales</taxon>
        <taxon>Prorocentraceae</taxon>
        <taxon>Prorocentrum</taxon>
    </lineage>
</organism>
<accession>A0ABN9UG25</accession>
<keyword evidence="3" id="KW-1185">Reference proteome</keyword>
<protein>
    <submittedName>
        <fullName evidence="2">Uncharacterized protein</fullName>
    </submittedName>
</protein>
<feature type="non-terminal residue" evidence="2">
    <location>
        <position position="117"/>
    </location>
</feature>
<dbReference type="Proteomes" id="UP001189429">
    <property type="component" value="Unassembled WGS sequence"/>
</dbReference>
<reference evidence="2" key="1">
    <citation type="submission" date="2023-10" db="EMBL/GenBank/DDBJ databases">
        <authorList>
            <person name="Chen Y."/>
            <person name="Shah S."/>
            <person name="Dougan E. K."/>
            <person name="Thang M."/>
            <person name="Chan C."/>
        </authorList>
    </citation>
    <scope>NUCLEOTIDE SEQUENCE [LARGE SCALE GENOMIC DNA]</scope>
</reference>
<feature type="region of interest" description="Disordered" evidence="1">
    <location>
        <begin position="1"/>
        <end position="23"/>
    </location>
</feature>
<proteinExistence type="predicted"/>